<reference evidence="2" key="1">
    <citation type="submission" date="2014-11" db="EMBL/GenBank/DDBJ databases">
        <title>The complete mitochondrial genome of orb-weaving spider Neoscona theisi (Walckenaer)(Araneae:Araneidae).</title>
        <authorList>
            <person name="Wang Z.-L."/>
            <person name="Li C."/>
        </authorList>
    </citation>
    <scope>NUCLEOTIDE SEQUENCE</scope>
</reference>
<evidence type="ECO:0000256" key="1">
    <source>
        <dbReference type="SAM" id="Phobius"/>
    </source>
</evidence>
<protein>
    <submittedName>
        <fullName evidence="2">ATP synthase F0 subunit 8</fullName>
    </submittedName>
</protein>
<organism evidence="2">
    <name type="scientific">Neoscona theisi</name>
    <dbReference type="NCBI Taxonomy" id="1112448"/>
    <lineage>
        <taxon>Eukaryota</taxon>
        <taxon>Metazoa</taxon>
        <taxon>Ecdysozoa</taxon>
        <taxon>Arthropoda</taxon>
        <taxon>Chelicerata</taxon>
        <taxon>Arachnida</taxon>
        <taxon>Araneae</taxon>
        <taxon>Araneomorphae</taxon>
        <taxon>Entelegynae</taxon>
        <taxon>Araneoidea</taxon>
        <taxon>Araneidae</taxon>
        <taxon>Neoscona</taxon>
    </lineage>
</organism>
<evidence type="ECO:0000313" key="2">
    <source>
        <dbReference type="EMBL" id="AJE26546.1"/>
    </source>
</evidence>
<keyword evidence="1" id="KW-1133">Transmembrane helix</keyword>
<accession>A0A0B5CWZ1</accession>
<keyword evidence="1" id="KW-0472">Membrane</keyword>
<dbReference type="RefSeq" id="YP_009117190.1">
    <property type="nucleotide sequence ID" value="NC_026290.1"/>
</dbReference>
<dbReference type="EMBL" id="KP100667">
    <property type="protein sequence ID" value="AJE26546.1"/>
    <property type="molecule type" value="Genomic_DNA"/>
</dbReference>
<name>A0A0B5CWZ1_9ARAC</name>
<sequence length="52" mass="6168">MPQLMPLNWIFSSMMVLVIIVSAGVIYSEKMFDNEVNMMLKGMKKSMNYWCW</sequence>
<gene>
    <name evidence="2" type="primary">ATP8</name>
</gene>
<dbReference type="AlphaFoldDB" id="A0A0B5CWZ1"/>
<dbReference type="GeneID" id="22974683"/>
<dbReference type="CTD" id="4509"/>
<keyword evidence="2" id="KW-0496">Mitochondrion</keyword>
<proteinExistence type="predicted"/>
<feature type="transmembrane region" description="Helical" evidence="1">
    <location>
        <begin position="6"/>
        <end position="28"/>
    </location>
</feature>
<geneLocation type="mitochondrion" evidence="2"/>
<keyword evidence="1" id="KW-0812">Transmembrane</keyword>